<dbReference type="EMBL" id="QJPH01000319">
    <property type="protein sequence ID" value="PZN78437.1"/>
    <property type="molecule type" value="Genomic_DNA"/>
</dbReference>
<organism evidence="1 2">
    <name type="scientific">Candidatus Methylumidiphilus alinenensis</name>
    <dbReference type="NCBI Taxonomy" id="2202197"/>
    <lineage>
        <taxon>Bacteria</taxon>
        <taxon>Pseudomonadati</taxon>
        <taxon>Pseudomonadota</taxon>
        <taxon>Gammaproteobacteria</taxon>
        <taxon>Methylococcales</taxon>
        <taxon>Candidatus Methylumidiphilus</taxon>
    </lineage>
</organism>
<dbReference type="AlphaFoldDB" id="A0A2W4T6N4"/>
<gene>
    <name evidence="1" type="ORF">DM484_12960</name>
</gene>
<reference evidence="1 2" key="1">
    <citation type="journal article" date="2018" name="Aquat. Microb. Ecol.">
        <title>Gammaproteobacterial methanotrophs dominate.</title>
        <authorList>
            <person name="Rissanen A.J."/>
            <person name="Saarenheimo J."/>
            <person name="Tiirola M."/>
            <person name="Peura S."/>
            <person name="Aalto S.L."/>
            <person name="Karvinen A."/>
            <person name="Nykanen H."/>
        </authorList>
    </citation>
    <scope>NUCLEOTIDE SEQUENCE [LARGE SCALE GENOMIC DNA]</scope>
    <source>
        <strain evidence="1">AMbin10</strain>
    </source>
</reference>
<protein>
    <submittedName>
        <fullName evidence="1">Uncharacterized protein</fullName>
    </submittedName>
</protein>
<accession>A0A2W4T6N4</accession>
<proteinExistence type="predicted"/>
<dbReference type="Proteomes" id="UP000249396">
    <property type="component" value="Unassembled WGS sequence"/>
</dbReference>
<comment type="caution">
    <text evidence="1">The sequence shown here is derived from an EMBL/GenBank/DDBJ whole genome shotgun (WGS) entry which is preliminary data.</text>
</comment>
<name>A0A2W4T6N4_9GAMM</name>
<evidence type="ECO:0000313" key="2">
    <source>
        <dbReference type="Proteomes" id="UP000249396"/>
    </source>
</evidence>
<evidence type="ECO:0000313" key="1">
    <source>
        <dbReference type="EMBL" id="PZN78437.1"/>
    </source>
</evidence>
<sequence length="101" mass="11382">MAFDVPNFVLVTPEGILLYALRSVWVKLYTPRIAFVNARRRKNTPICKIKIHIDESMALDGCAPPGALNQTLVKSTSYRPWPGFRHPCRNDVSDVGWAELA</sequence>